<sequence length="415" mass="44349">MTYFLIGARRFYKGYQARRKNGKNVTFNTARDDDGHGSHTLSIAGGNFVAGASVFGNGNGTAHGGAPNSHVATYKVCWEKNSYCYDEDILAAFDAAISDGVDVLSVSLSGENAEFFESGVSIGSFHAVANGITVVCAGGNDGPDPETVANVEPWTFTVAARTIDREYANYVKLGDNKVLKGLSLSEFGLPSDKLYPLVNAEDAKADDTNATDAYYCKHGSLDLNKGKGKISVCHIYEDDPINQGVEVARVGVVGMVLINDYAWFEVLPETHVLPVAHVNFTDGRYILNYINHTKSPLAYISRVKTNLGISPAPIIASFSSRGPSNIDPAILKPDITAPGVDIVAAYSEAASLGTHDKRRTPFMTVSGTSMACPHVAGLVGLLKAIHPDWSPSAIKSAIMTTGIYEDIVLSRKSMN</sequence>
<protein>
    <submittedName>
        <fullName evidence="13">Putative tripeptidyl-peptidase II</fullName>
    </submittedName>
</protein>
<dbReference type="GO" id="GO:0009610">
    <property type="term" value="P:response to symbiotic fungus"/>
    <property type="evidence" value="ECO:0007669"/>
    <property type="project" value="UniProtKB-ARBA"/>
</dbReference>
<comment type="caution">
    <text evidence="13">The sequence shown here is derived from an EMBL/GenBank/DDBJ whole genome shotgun (WGS) entry which is preliminary data.</text>
</comment>
<keyword evidence="6" id="KW-0645">Protease</keyword>
<proteinExistence type="inferred from homology"/>
<dbReference type="FunFam" id="3.50.30.30:FF:000005">
    <property type="entry name" value="subtilisin-like protease SBT1.5"/>
    <property type="match status" value="1"/>
</dbReference>
<comment type="subcellular location">
    <subcellularLocation>
        <location evidence="2">Secreted</location>
        <location evidence="2">Extracellular space</location>
        <location evidence="2">Apoplast</location>
    </subcellularLocation>
</comment>
<evidence type="ECO:0000256" key="6">
    <source>
        <dbReference type="ARBA" id="ARBA00022670"/>
    </source>
</evidence>
<dbReference type="GO" id="GO:0048046">
    <property type="term" value="C:apoplast"/>
    <property type="evidence" value="ECO:0007669"/>
    <property type="project" value="UniProtKB-SubCell"/>
</dbReference>
<dbReference type="PRINTS" id="PR00723">
    <property type="entry name" value="SUBTILISIN"/>
</dbReference>
<comment type="similarity">
    <text evidence="3 11">Belongs to the peptidase S8 family.</text>
</comment>
<dbReference type="Proteomes" id="UP000447434">
    <property type="component" value="Chromosome 7"/>
</dbReference>
<dbReference type="InterPro" id="IPR015500">
    <property type="entry name" value="Peptidase_S8_subtilisin-rel"/>
</dbReference>
<accession>A0A6A4Q8N2</accession>
<dbReference type="SUPFAM" id="SSF52743">
    <property type="entry name" value="Subtilisin-like"/>
    <property type="match status" value="1"/>
</dbReference>
<dbReference type="GO" id="GO:0004252">
    <property type="term" value="F:serine-type endopeptidase activity"/>
    <property type="evidence" value="ECO:0007669"/>
    <property type="project" value="InterPro"/>
</dbReference>
<name>A0A6A4Q8N2_LUPAL</name>
<dbReference type="AlphaFoldDB" id="A0A6A4Q8N2"/>
<evidence type="ECO:0000256" key="11">
    <source>
        <dbReference type="PROSITE-ProRule" id="PRU01240"/>
    </source>
</evidence>
<dbReference type="EMBL" id="WOCE01000007">
    <property type="protein sequence ID" value="KAE9610140.1"/>
    <property type="molecule type" value="Genomic_DNA"/>
</dbReference>
<dbReference type="PROSITE" id="PS00138">
    <property type="entry name" value="SUBTILASE_SER"/>
    <property type="match status" value="1"/>
</dbReference>
<evidence type="ECO:0000259" key="12">
    <source>
        <dbReference type="Pfam" id="PF00082"/>
    </source>
</evidence>
<dbReference type="Gene3D" id="3.40.50.200">
    <property type="entry name" value="Peptidase S8/S53 domain"/>
    <property type="match status" value="1"/>
</dbReference>
<dbReference type="OrthoDB" id="1713958at2759"/>
<comment type="caution">
    <text evidence="11">Lacks conserved residue(s) required for the propagation of feature annotation.</text>
</comment>
<evidence type="ECO:0000256" key="8">
    <source>
        <dbReference type="ARBA" id="ARBA00022801"/>
    </source>
</evidence>
<evidence type="ECO:0000256" key="4">
    <source>
        <dbReference type="ARBA" id="ARBA00022523"/>
    </source>
</evidence>
<dbReference type="Gene3D" id="3.50.30.30">
    <property type="match status" value="1"/>
</dbReference>
<keyword evidence="5" id="KW-0964">Secreted</keyword>
<evidence type="ECO:0000256" key="1">
    <source>
        <dbReference type="ARBA" id="ARBA00002076"/>
    </source>
</evidence>
<evidence type="ECO:0000256" key="2">
    <source>
        <dbReference type="ARBA" id="ARBA00004271"/>
    </source>
</evidence>
<dbReference type="InterPro" id="IPR036852">
    <property type="entry name" value="Peptidase_S8/S53_dom_sf"/>
</dbReference>
<evidence type="ECO:0000313" key="14">
    <source>
        <dbReference type="Proteomes" id="UP000447434"/>
    </source>
</evidence>
<keyword evidence="9" id="KW-0720">Serine protease</keyword>
<comment type="function">
    <text evidence="1">Required for arbuscular mycorrhiza (AM) development during AM symbiosis with AM fungi (e.g. Glomeromycota intraradices).</text>
</comment>
<dbReference type="InterPro" id="IPR023828">
    <property type="entry name" value="Peptidase_S8_Ser-AS"/>
</dbReference>
<dbReference type="CDD" id="cd02120">
    <property type="entry name" value="PA_subtilisin_like"/>
    <property type="match status" value="1"/>
</dbReference>
<dbReference type="PROSITE" id="PS51892">
    <property type="entry name" value="SUBTILASE"/>
    <property type="match status" value="1"/>
</dbReference>
<evidence type="ECO:0000313" key="13">
    <source>
        <dbReference type="EMBL" id="KAE9610140.1"/>
    </source>
</evidence>
<dbReference type="Pfam" id="PF00082">
    <property type="entry name" value="Peptidase_S8"/>
    <property type="match status" value="1"/>
</dbReference>
<reference evidence="14" key="1">
    <citation type="journal article" date="2020" name="Nat. Commun.">
        <title>Genome sequence of the cluster root forming white lupin.</title>
        <authorList>
            <person name="Hufnagel B."/>
            <person name="Marques A."/>
            <person name="Soriano A."/>
            <person name="Marques L."/>
            <person name="Divol F."/>
            <person name="Doumas P."/>
            <person name="Sallet E."/>
            <person name="Mancinotti D."/>
            <person name="Carrere S."/>
            <person name="Marande W."/>
            <person name="Arribat S."/>
            <person name="Keller J."/>
            <person name="Huneau C."/>
            <person name="Blein T."/>
            <person name="Aime D."/>
            <person name="Laguerre M."/>
            <person name="Taylor J."/>
            <person name="Schubert V."/>
            <person name="Nelson M."/>
            <person name="Geu-Flores F."/>
            <person name="Crespi M."/>
            <person name="Gallardo-Guerrero K."/>
            <person name="Delaux P.-M."/>
            <person name="Salse J."/>
            <person name="Berges H."/>
            <person name="Guyot R."/>
            <person name="Gouzy J."/>
            <person name="Peret B."/>
        </authorList>
    </citation>
    <scope>NUCLEOTIDE SEQUENCE [LARGE SCALE GENOMIC DNA]</scope>
    <source>
        <strain evidence="14">cv. Amiga</strain>
    </source>
</reference>
<feature type="domain" description="Peptidase S8/S53" evidence="12">
    <location>
        <begin position="18"/>
        <end position="401"/>
    </location>
</feature>
<evidence type="ECO:0000256" key="3">
    <source>
        <dbReference type="ARBA" id="ARBA00011073"/>
    </source>
</evidence>
<dbReference type="PANTHER" id="PTHR10795">
    <property type="entry name" value="PROPROTEIN CONVERTASE SUBTILISIN/KEXIN"/>
    <property type="match status" value="1"/>
</dbReference>
<evidence type="ECO:0000256" key="9">
    <source>
        <dbReference type="ARBA" id="ARBA00022825"/>
    </source>
</evidence>
<keyword evidence="4" id="KW-0052">Apoplast</keyword>
<dbReference type="GO" id="GO:0006508">
    <property type="term" value="P:proteolysis"/>
    <property type="evidence" value="ECO:0007669"/>
    <property type="project" value="UniProtKB-KW"/>
</dbReference>
<dbReference type="InterPro" id="IPR045051">
    <property type="entry name" value="SBT"/>
</dbReference>
<keyword evidence="7" id="KW-0732">Signal</keyword>
<gene>
    <name evidence="13" type="ORF">Lalb_Chr07g0183421</name>
</gene>
<evidence type="ECO:0000256" key="10">
    <source>
        <dbReference type="ARBA" id="ARBA00023180"/>
    </source>
</evidence>
<keyword evidence="8" id="KW-0378">Hydrolase</keyword>
<keyword evidence="14" id="KW-1185">Reference proteome</keyword>
<organism evidence="13 14">
    <name type="scientific">Lupinus albus</name>
    <name type="common">White lupine</name>
    <name type="synonym">Lupinus termis</name>
    <dbReference type="NCBI Taxonomy" id="3870"/>
    <lineage>
        <taxon>Eukaryota</taxon>
        <taxon>Viridiplantae</taxon>
        <taxon>Streptophyta</taxon>
        <taxon>Embryophyta</taxon>
        <taxon>Tracheophyta</taxon>
        <taxon>Spermatophyta</taxon>
        <taxon>Magnoliopsida</taxon>
        <taxon>eudicotyledons</taxon>
        <taxon>Gunneridae</taxon>
        <taxon>Pentapetalae</taxon>
        <taxon>rosids</taxon>
        <taxon>fabids</taxon>
        <taxon>Fabales</taxon>
        <taxon>Fabaceae</taxon>
        <taxon>Papilionoideae</taxon>
        <taxon>50 kb inversion clade</taxon>
        <taxon>genistoids sensu lato</taxon>
        <taxon>core genistoids</taxon>
        <taxon>Genisteae</taxon>
        <taxon>Lupinus</taxon>
    </lineage>
</organism>
<evidence type="ECO:0000256" key="7">
    <source>
        <dbReference type="ARBA" id="ARBA00022729"/>
    </source>
</evidence>
<dbReference type="InterPro" id="IPR000209">
    <property type="entry name" value="Peptidase_S8/S53_dom"/>
</dbReference>
<keyword evidence="10" id="KW-0325">Glycoprotein</keyword>
<evidence type="ECO:0000256" key="5">
    <source>
        <dbReference type="ARBA" id="ARBA00022525"/>
    </source>
</evidence>